<protein>
    <submittedName>
        <fullName evidence="1">DNA polymerase-3 subunit delta</fullName>
    </submittedName>
</protein>
<proteinExistence type="predicted"/>
<keyword evidence="2" id="KW-1185">Reference proteome</keyword>
<dbReference type="SUPFAM" id="SSF52540">
    <property type="entry name" value="P-loop containing nucleoside triphosphate hydrolases"/>
    <property type="match status" value="1"/>
</dbReference>
<reference evidence="2" key="1">
    <citation type="submission" date="2016-10" db="EMBL/GenBank/DDBJ databases">
        <authorList>
            <person name="Varghese N."/>
            <person name="Submissions S."/>
        </authorList>
    </citation>
    <scope>NUCLEOTIDE SEQUENCE [LARGE SCALE GENOMIC DNA]</scope>
    <source>
        <strain evidence="2">DSM 25811 / CCM 8410 / LMG 26954 / E90</strain>
    </source>
</reference>
<dbReference type="Gene3D" id="3.40.50.300">
    <property type="entry name" value="P-loop containing nucleotide triphosphate hydrolases"/>
    <property type="match status" value="1"/>
</dbReference>
<dbReference type="InterPro" id="IPR027417">
    <property type="entry name" value="P-loop_NTPase"/>
</dbReference>
<gene>
    <name evidence="1" type="ORF">SAMN04487894_12721</name>
</gene>
<evidence type="ECO:0000313" key="2">
    <source>
        <dbReference type="Proteomes" id="UP000198757"/>
    </source>
</evidence>
<dbReference type="AlphaFoldDB" id="A0A1G7B5D8"/>
<dbReference type="STRING" id="1285928.SAMN04487894_12721"/>
<dbReference type="EMBL" id="FMZO01000027">
    <property type="protein sequence ID" value="SDE22090.1"/>
    <property type="molecule type" value="Genomic_DNA"/>
</dbReference>
<organism evidence="1 2">
    <name type="scientific">Niabella drilacis (strain DSM 25811 / CCM 8410 / CCUG 62505 / LMG 26954 / E90)</name>
    <dbReference type="NCBI Taxonomy" id="1285928"/>
    <lineage>
        <taxon>Bacteria</taxon>
        <taxon>Pseudomonadati</taxon>
        <taxon>Bacteroidota</taxon>
        <taxon>Chitinophagia</taxon>
        <taxon>Chitinophagales</taxon>
        <taxon>Chitinophagaceae</taxon>
        <taxon>Niabella</taxon>
    </lineage>
</organism>
<accession>A0A1G7B5D8</accession>
<dbReference type="PANTHER" id="PTHR11669">
    <property type="entry name" value="REPLICATION FACTOR C / DNA POLYMERASE III GAMMA-TAU SUBUNIT"/>
    <property type="match status" value="1"/>
</dbReference>
<name>A0A1G7B5D8_NIADE</name>
<dbReference type="Pfam" id="PF13177">
    <property type="entry name" value="DNA_pol3_delta2"/>
    <property type="match status" value="2"/>
</dbReference>
<evidence type="ECO:0000313" key="1">
    <source>
        <dbReference type="EMBL" id="SDE22090.1"/>
    </source>
</evidence>
<dbReference type="InterPro" id="IPR050238">
    <property type="entry name" value="DNA_Rep/Repair_Clamp_Loader"/>
</dbReference>
<dbReference type="Proteomes" id="UP000198757">
    <property type="component" value="Unassembled WGS sequence"/>
</dbReference>
<dbReference type="GO" id="GO:0006261">
    <property type="term" value="P:DNA-templated DNA replication"/>
    <property type="evidence" value="ECO:0007669"/>
    <property type="project" value="TreeGrafter"/>
</dbReference>
<dbReference type="PANTHER" id="PTHR11669:SF8">
    <property type="entry name" value="DNA POLYMERASE III SUBUNIT DELTA"/>
    <property type="match status" value="1"/>
</dbReference>
<sequence>MYSTGHSIRGILKILSFSASVVLSSYICRMQFKQVIGQHTLKKELPELMKENRLAHAILFLGKEGSGALSLALAFAQYIVCERASPKNPPQQGASLFGDLTPAPVPEVSGEADSCGTCPSCVKAAAFAHPDIHFSYPVVTKKSGTPPISTDYITEWREFLRGYPYGNAYDWLQFIGAENKQGNITAQECNDIIKKLNLKSFESEYKVLIMWLPEYLGNEGNKLLKLIEEPPPNTVFLFVAENESQILATILSRVQLIKVPLLEDRDIEMALTENNHTTQETAARIAAVSQGNYHTALQMVQHADEDWQELLRDWLNAIMKTGPIAQSKWVDEVSKLGREKQKQFLQYFNHLLQLALKMQVLENAGEGYPEKDRDFAGRFNKITGMEQQEAIITELDNAAYYIERNANSKMLFMALTIKIYHIIKDKIVFLNE</sequence>